<name>A0AAN9PMV7_CANGL</name>
<dbReference type="EMBL" id="JAYMYQ010000011">
    <property type="protein sequence ID" value="KAK7305480.1"/>
    <property type="molecule type" value="Genomic_DNA"/>
</dbReference>
<keyword evidence="2" id="KW-1185">Reference proteome</keyword>
<organism evidence="1 2">
    <name type="scientific">Canavalia gladiata</name>
    <name type="common">Sword bean</name>
    <name type="synonym">Dolichos gladiatus</name>
    <dbReference type="NCBI Taxonomy" id="3824"/>
    <lineage>
        <taxon>Eukaryota</taxon>
        <taxon>Viridiplantae</taxon>
        <taxon>Streptophyta</taxon>
        <taxon>Embryophyta</taxon>
        <taxon>Tracheophyta</taxon>
        <taxon>Spermatophyta</taxon>
        <taxon>Magnoliopsida</taxon>
        <taxon>eudicotyledons</taxon>
        <taxon>Gunneridae</taxon>
        <taxon>Pentapetalae</taxon>
        <taxon>rosids</taxon>
        <taxon>fabids</taxon>
        <taxon>Fabales</taxon>
        <taxon>Fabaceae</taxon>
        <taxon>Papilionoideae</taxon>
        <taxon>50 kb inversion clade</taxon>
        <taxon>NPAAA clade</taxon>
        <taxon>indigoferoid/millettioid clade</taxon>
        <taxon>Phaseoleae</taxon>
        <taxon>Canavalia</taxon>
    </lineage>
</organism>
<protein>
    <submittedName>
        <fullName evidence="1">Uncharacterized protein</fullName>
    </submittedName>
</protein>
<comment type="caution">
    <text evidence="1">The sequence shown here is derived from an EMBL/GenBank/DDBJ whole genome shotgun (WGS) entry which is preliminary data.</text>
</comment>
<proteinExistence type="predicted"/>
<gene>
    <name evidence="1" type="ORF">VNO77_43386</name>
</gene>
<reference evidence="1 2" key="1">
    <citation type="submission" date="2024-01" db="EMBL/GenBank/DDBJ databases">
        <title>The genomes of 5 underutilized Papilionoideae crops provide insights into root nodulation and disease resistanc.</title>
        <authorList>
            <person name="Jiang F."/>
        </authorList>
    </citation>
    <scope>NUCLEOTIDE SEQUENCE [LARGE SCALE GENOMIC DNA]</scope>
    <source>
        <strain evidence="1">LVBAO_FW01</strain>
        <tissue evidence="1">Leaves</tissue>
    </source>
</reference>
<sequence>MDPSSESEPLLQNLAIASDVIFYNLPKLIGCSTTVFSSRSFIEDQAILAIVSNSSATSKQKDKKNRIFAGKNLINQSNYQTYPDKNGMNTFPHFCQTWTQIIIFIIKIIFNDSEEKNIQQDHKFF</sequence>
<dbReference type="Proteomes" id="UP001367508">
    <property type="component" value="Unassembled WGS sequence"/>
</dbReference>
<evidence type="ECO:0000313" key="1">
    <source>
        <dbReference type="EMBL" id="KAK7305480.1"/>
    </source>
</evidence>
<accession>A0AAN9PMV7</accession>
<evidence type="ECO:0000313" key="2">
    <source>
        <dbReference type="Proteomes" id="UP001367508"/>
    </source>
</evidence>
<dbReference type="AlphaFoldDB" id="A0AAN9PMV7"/>